<feature type="compositionally biased region" description="Basic residues" evidence="1">
    <location>
        <begin position="515"/>
        <end position="524"/>
    </location>
</feature>
<gene>
    <name evidence="3" type="ORF">TCEB3V08_LOCUS10825</name>
</gene>
<reference evidence="3" key="1">
    <citation type="submission" date="2020-11" db="EMBL/GenBank/DDBJ databases">
        <authorList>
            <person name="Tran Van P."/>
        </authorList>
    </citation>
    <scope>NUCLEOTIDE SEQUENCE</scope>
</reference>
<evidence type="ECO:0000313" key="3">
    <source>
        <dbReference type="EMBL" id="CAD7411175.1"/>
    </source>
</evidence>
<dbReference type="SMART" id="SM00005">
    <property type="entry name" value="DEATH"/>
    <property type="match status" value="1"/>
</dbReference>
<dbReference type="PANTHER" id="PTHR13265:SF0">
    <property type="entry name" value="HPR1"/>
    <property type="match status" value="1"/>
</dbReference>
<dbReference type="Gene3D" id="1.10.533.10">
    <property type="entry name" value="Death Domain, Fas"/>
    <property type="match status" value="1"/>
</dbReference>
<dbReference type="InterPro" id="IPR011029">
    <property type="entry name" value="DEATH-like_dom_sf"/>
</dbReference>
<dbReference type="GO" id="GO:0000445">
    <property type="term" value="C:THO complex part of transcription export complex"/>
    <property type="evidence" value="ECO:0007669"/>
    <property type="project" value="TreeGrafter"/>
</dbReference>
<feature type="domain" description="Death" evidence="2">
    <location>
        <begin position="708"/>
        <end position="776"/>
    </location>
</feature>
<evidence type="ECO:0000259" key="2">
    <source>
        <dbReference type="PROSITE" id="PS50017"/>
    </source>
</evidence>
<dbReference type="InterPro" id="IPR021861">
    <property type="entry name" value="THO_THOC1"/>
</dbReference>
<dbReference type="PROSITE" id="PS50017">
    <property type="entry name" value="DEATH_DOMAIN"/>
    <property type="match status" value="1"/>
</dbReference>
<proteinExistence type="predicted"/>
<dbReference type="CDD" id="cd01670">
    <property type="entry name" value="Death"/>
    <property type="match status" value="1"/>
</dbReference>
<dbReference type="GO" id="GO:0006406">
    <property type="term" value="P:mRNA export from nucleus"/>
    <property type="evidence" value="ECO:0007669"/>
    <property type="project" value="TreeGrafter"/>
</dbReference>
<dbReference type="EMBL" id="OC322069">
    <property type="protein sequence ID" value="CAD7411175.1"/>
    <property type="molecule type" value="Genomic_DNA"/>
</dbReference>
<feature type="region of interest" description="Disordered" evidence="1">
    <location>
        <begin position="488"/>
        <end position="529"/>
    </location>
</feature>
<evidence type="ECO:0000256" key="1">
    <source>
        <dbReference type="SAM" id="MobiDB-lite"/>
    </source>
</evidence>
<organism evidence="3">
    <name type="scientific">Timema cristinae</name>
    <name type="common">Walking stick</name>
    <dbReference type="NCBI Taxonomy" id="61476"/>
    <lineage>
        <taxon>Eukaryota</taxon>
        <taxon>Metazoa</taxon>
        <taxon>Ecdysozoa</taxon>
        <taxon>Arthropoda</taxon>
        <taxon>Hexapoda</taxon>
        <taxon>Insecta</taxon>
        <taxon>Pterygota</taxon>
        <taxon>Neoptera</taxon>
        <taxon>Polyneoptera</taxon>
        <taxon>Phasmatodea</taxon>
        <taxon>Timematodea</taxon>
        <taxon>Timematoidea</taxon>
        <taxon>Timematidae</taxon>
        <taxon>Timema</taxon>
    </lineage>
</organism>
<dbReference type="AlphaFoldDB" id="A0A7R9H7Z6"/>
<accession>A0A7R9H7Z6</accession>
<dbReference type="PANTHER" id="PTHR13265">
    <property type="entry name" value="THO COMPLEX SUBUNIT 1"/>
    <property type="match status" value="1"/>
</dbReference>
<dbReference type="GO" id="GO:0007165">
    <property type="term" value="P:signal transduction"/>
    <property type="evidence" value="ECO:0007669"/>
    <property type="project" value="InterPro"/>
</dbReference>
<name>A0A7R9H7Z6_TIMCR</name>
<dbReference type="Pfam" id="PF00531">
    <property type="entry name" value="Death"/>
    <property type="match status" value="1"/>
</dbReference>
<dbReference type="InterPro" id="IPR000488">
    <property type="entry name" value="Death_dom"/>
</dbReference>
<dbReference type="SUPFAM" id="SSF47986">
    <property type="entry name" value="DEATH domain"/>
    <property type="match status" value="1"/>
</dbReference>
<protein>
    <recommendedName>
        <fullName evidence="2">Death domain-containing protein</fullName>
    </recommendedName>
</protein>
<sequence length="778" mass="90052">MRKLVQTYRANLTARQGVNKHSSPMFRVAGEGEGGPTLTCSAAIYYGVLEIVQNSFERKNINLLQKKYDSFKTLDADKRSALDQVMRDYLLTLLVDSNADVPKWETFVTFCIQACRDDMCTPTMPVVLLGDMFDALTLDKCEQLFAFVENGVHIWKEELFFSACKNNLLRMCNGKRYYSSGLLCLIHILAEMTRTRHSSRLYESSKDESYSLHSLFSPTVAIDWTSEWKCTWTHISRLLTLTSKTGTDPREGESTIYTLALRLFLVIKARVWKRLYSSCLNIVSEFNLDNITEYGTEADGDLDILVDKDEPMDEDVKPTDSKLKLDYNLYGKFWALQDFFRNPNQCYNKVQWKIFSTHSSNVLLAFKSFKLDDLQLKHRKLPDAAPDQTQHYFAKFLTNQKLLELQLSDSNFRRYVLLQFLILFQYLNSPVKFKADTHELKADQIEWVKDTTSWVYTLLAETPPDGPKFVESVKHILKREEHWNAWKNDGCPEFQKPSHQSDESAIDDPGEKRRSFSRPRRPKRSLGDLIKDASTHKKVVMGNPELTRLWNLSVHNLDACKSRERDFLPTLEGYFEQAMEQADPSAQADEENKRVNDGNFGWRALRLLARRSPQFFTHSNNPINKLPEYLEMMIKKIIKDRPVSVQQPDSEFSANMEDIVKVEQVLETEENTVNETEEEELLKGEEHSKRGVFTPEQFEALAIKLAPDWQKVAYKLGYRLDEITFFETGRSTDEERCRFLLQIWAEDDEDASPEGLCYTLEGLELMEAAQVLKEPLAS</sequence>
<dbReference type="Pfam" id="PF11957">
    <property type="entry name" value="efThoc1"/>
    <property type="match status" value="2"/>
</dbReference>